<evidence type="ECO:0000256" key="4">
    <source>
        <dbReference type="ARBA" id="ARBA00022574"/>
    </source>
</evidence>
<dbReference type="SMART" id="SM00360">
    <property type="entry name" value="RRM"/>
    <property type="match status" value="1"/>
</dbReference>
<dbReference type="AlphaFoldDB" id="A0A814AM01"/>
<dbReference type="GO" id="GO:0005852">
    <property type="term" value="C:eukaryotic translation initiation factor 3 complex"/>
    <property type="evidence" value="ECO:0007669"/>
    <property type="project" value="UniProtKB-UniRule"/>
</dbReference>
<reference evidence="11" key="1">
    <citation type="submission" date="2021-02" db="EMBL/GenBank/DDBJ databases">
        <authorList>
            <person name="Nowell W R."/>
        </authorList>
    </citation>
    <scope>NUCLEOTIDE SEQUENCE</scope>
</reference>
<dbReference type="GO" id="GO:0001732">
    <property type="term" value="P:formation of cytoplasmic translation initiation complex"/>
    <property type="evidence" value="ECO:0007669"/>
    <property type="project" value="UniProtKB-UniRule"/>
</dbReference>
<dbReference type="SUPFAM" id="SSF82171">
    <property type="entry name" value="DPP6 N-terminal domain-like"/>
    <property type="match status" value="1"/>
</dbReference>
<evidence type="ECO:0000256" key="7">
    <source>
        <dbReference type="HAMAP-Rule" id="MF_03001"/>
    </source>
</evidence>
<dbReference type="GO" id="GO:0033290">
    <property type="term" value="C:eukaryotic 48S preinitiation complex"/>
    <property type="evidence" value="ECO:0007669"/>
    <property type="project" value="UniProtKB-UniRule"/>
</dbReference>
<feature type="compositionally biased region" description="Polar residues" evidence="8">
    <location>
        <begin position="320"/>
        <end position="339"/>
    </location>
</feature>
<dbReference type="GO" id="GO:0031369">
    <property type="term" value="F:translation initiation factor binding"/>
    <property type="evidence" value="ECO:0007669"/>
    <property type="project" value="InterPro"/>
</dbReference>
<organism evidence="11 12">
    <name type="scientific">Rotaria sordida</name>
    <dbReference type="NCBI Taxonomy" id="392033"/>
    <lineage>
        <taxon>Eukaryota</taxon>
        <taxon>Metazoa</taxon>
        <taxon>Spiralia</taxon>
        <taxon>Gnathifera</taxon>
        <taxon>Rotifera</taxon>
        <taxon>Eurotatoria</taxon>
        <taxon>Bdelloidea</taxon>
        <taxon>Philodinida</taxon>
        <taxon>Philodinidae</taxon>
        <taxon>Rotaria</taxon>
    </lineage>
</organism>
<dbReference type="HAMAP" id="MF_03001">
    <property type="entry name" value="eIF3b"/>
    <property type="match status" value="1"/>
</dbReference>
<comment type="subcellular location">
    <subcellularLocation>
        <location evidence="1 7">Cytoplasm</location>
    </subcellularLocation>
</comment>
<evidence type="ECO:0000256" key="1">
    <source>
        <dbReference type="ARBA" id="ARBA00004496"/>
    </source>
</evidence>
<dbReference type="PROSITE" id="PS50181">
    <property type="entry name" value="FBOX"/>
    <property type="match status" value="1"/>
</dbReference>
<dbReference type="InterPro" id="IPR013979">
    <property type="entry name" value="TIF_beta_prop-like"/>
</dbReference>
<dbReference type="GO" id="GO:0003743">
    <property type="term" value="F:translation initiation factor activity"/>
    <property type="evidence" value="ECO:0007669"/>
    <property type="project" value="UniProtKB-UniRule"/>
</dbReference>
<dbReference type="InterPro" id="IPR001810">
    <property type="entry name" value="F-box_dom"/>
</dbReference>
<dbReference type="Gene3D" id="3.30.70.330">
    <property type="match status" value="1"/>
</dbReference>
<dbReference type="Proteomes" id="UP000663882">
    <property type="component" value="Unassembled WGS sequence"/>
</dbReference>
<feature type="domain" description="F-box" evidence="10">
    <location>
        <begin position="2"/>
        <end position="40"/>
    </location>
</feature>
<comment type="similarity">
    <text evidence="7">Belongs to the eIF-3 subunit B family.</text>
</comment>
<evidence type="ECO:0000259" key="10">
    <source>
        <dbReference type="PROSITE" id="PS50181"/>
    </source>
</evidence>
<evidence type="ECO:0000256" key="6">
    <source>
        <dbReference type="ARBA" id="ARBA00022917"/>
    </source>
</evidence>
<dbReference type="Pfam" id="PF08662">
    <property type="entry name" value="eIF2A"/>
    <property type="match status" value="2"/>
</dbReference>
<dbReference type="InterPro" id="IPR035979">
    <property type="entry name" value="RBD_domain_sf"/>
</dbReference>
<dbReference type="PANTHER" id="PTHR14068:SF0">
    <property type="entry name" value="EUKARYOTIC TRANSLATION INITIATION FACTOR 3 SUBUNIT B"/>
    <property type="match status" value="1"/>
</dbReference>
<dbReference type="InterPro" id="IPR034363">
    <property type="entry name" value="eIF3B_RRM"/>
</dbReference>
<keyword evidence="5 7" id="KW-0694">RNA-binding</keyword>
<dbReference type="InterPro" id="IPR011400">
    <property type="entry name" value="EIF3B"/>
</dbReference>
<evidence type="ECO:0000256" key="5">
    <source>
        <dbReference type="ARBA" id="ARBA00022884"/>
    </source>
</evidence>
<comment type="caution">
    <text evidence="11">The sequence shown here is derived from an EMBL/GenBank/DDBJ whole genome shotgun (WGS) entry which is preliminary data.</text>
</comment>
<dbReference type="Gene3D" id="2.130.10.10">
    <property type="entry name" value="YVTN repeat-like/Quinoprotein amine dehydrogenase"/>
    <property type="match status" value="2"/>
</dbReference>
<keyword evidence="6 7" id="KW-0648">Protein biosynthesis</keyword>
<feature type="region of interest" description="Disordered" evidence="8">
    <location>
        <begin position="299"/>
        <end position="383"/>
    </location>
</feature>
<keyword evidence="2 7" id="KW-0963">Cytoplasm</keyword>
<evidence type="ECO:0000256" key="3">
    <source>
        <dbReference type="ARBA" id="ARBA00022540"/>
    </source>
</evidence>
<dbReference type="SUPFAM" id="SSF52047">
    <property type="entry name" value="RNI-like"/>
    <property type="match status" value="1"/>
</dbReference>
<protein>
    <recommendedName>
        <fullName evidence="7">Eukaryotic translation initiation factor 3 subunit B</fullName>
        <shortName evidence="7">eIF3b</shortName>
    </recommendedName>
    <alternativeName>
        <fullName evidence="7">Eukaryotic translation initiation factor 3 subunit 9</fullName>
    </alternativeName>
</protein>
<dbReference type="Pfam" id="PF00076">
    <property type="entry name" value="RRM_1"/>
    <property type="match status" value="1"/>
</dbReference>
<feature type="domain" description="RRM" evidence="9">
    <location>
        <begin position="405"/>
        <end position="489"/>
    </location>
</feature>
<dbReference type="PROSITE" id="PS50102">
    <property type="entry name" value="RRM"/>
    <property type="match status" value="1"/>
</dbReference>
<dbReference type="FunFam" id="3.30.70.330:FF:000235">
    <property type="entry name" value="Eukaryotic translation initiation factor 3 subunit B"/>
    <property type="match status" value="1"/>
</dbReference>
<evidence type="ECO:0000313" key="11">
    <source>
        <dbReference type="EMBL" id="CAF0914670.1"/>
    </source>
</evidence>
<evidence type="ECO:0000256" key="8">
    <source>
        <dbReference type="SAM" id="MobiDB-lite"/>
    </source>
</evidence>
<evidence type="ECO:0000256" key="2">
    <source>
        <dbReference type="ARBA" id="ARBA00022490"/>
    </source>
</evidence>
<gene>
    <name evidence="11" type="ORF">RFH988_LOCUS9672</name>
</gene>
<dbReference type="CDD" id="cd12278">
    <property type="entry name" value="RRM_eIF3B"/>
    <property type="match status" value="1"/>
</dbReference>
<keyword evidence="4" id="KW-0853">WD repeat</keyword>
<dbReference type="InterPro" id="IPR015943">
    <property type="entry name" value="WD40/YVTN_repeat-like_dom_sf"/>
</dbReference>
<dbReference type="GO" id="GO:0016282">
    <property type="term" value="C:eukaryotic 43S preinitiation complex"/>
    <property type="evidence" value="ECO:0007669"/>
    <property type="project" value="UniProtKB-UniRule"/>
</dbReference>
<dbReference type="GO" id="GO:0003723">
    <property type="term" value="F:RNA binding"/>
    <property type="evidence" value="ECO:0007669"/>
    <property type="project" value="UniProtKB-UniRule"/>
</dbReference>
<dbReference type="InterPro" id="IPR012677">
    <property type="entry name" value="Nucleotide-bd_a/b_plait_sf"/>
</dbReference>
<name>A0A814AM01_9BILA</name>
<evidence type="ECO:0000259" key="9">
    <source>
        <dbReference type="PROSITE" id="PS50102"/>
    </source>
</evidence>
<comment type="subunit">
    <text evidence="7">Component of the eukaryotic translation initiation factor 3 (eIF-3) complex.</text>
</comment>
<dbReference type="SUPFAM" id="SSF54928">
    <property type="entry name" value="RNA-binding domain, RBD"/>
    <property type="match status" value="1"/>
</dbReference>
<dbReference type="OrthoDB" id="10250414at2759"/>
<comment type="function">
    <text evidence="7">RNA-binding component of the eukaryotic translation initiation factor 3 (eIF-3) complex, which is involved in protein synthesis of a specialized repertoire of mRNAs and, together with other initiation factors, stimulates binding of mRNA and methionyl-tRNAi to the 40S ribosome. The eIF-3 complex specifically targets and initiates translation of a subset of mRNAs involved in cell proliferation.</text>
</comment>
<dbReference type="PANTHER" id="PTHR14068">
    <property type="entry name" value="EUKARYOTIC TRANSLATION INITIATION FACTOR 3 EIF3 -RELATED"/>
    <property type="match status" value="1"/>
</dbReference>
<keyword evidence="3 7" id="KW-0396">Initiation factor</keyword>
<feature type="compositionally biased region" description="Acidic residues" evidence="8">
    <location>
        <begin position="340"/>
        <end position="383"/>
    </location>
</feature>
<dbReference type="InterPro" id="IPR000504">
    <property type="entry name" value="RRM_dom"/>
</dbReference>
<accession>A0A814AM01</accession>
<evidence type="ECO:0000313" key="12">
    <source>
        <dbReference type="Proteomes" id="UP000663882"/>
    </source>
</evidence>
<dbReference type="EMBL" id="CAJNOO010000347">
    <property type="protein sequence ID" value="CAF0914670.1"/>
    <property type="molecule type" value="Genomic_DNA"/>
</dbReference>
<sequence>MINKLENLPNEIFLMIYSHMTLFEIIESFCLLNKRLNNIIYFKFLMNKNGIVINKRCLSFNKCHSIITSKINDLSFILNCIQSIYIDGIYVNCSDIISEWIFHSKILRFINLKKVILRKCYLTENLIENLSLLIEYQLTELVLTFDNDVFKSYQCQRLLRIIRHKQRSNLMLMFEEFIRKLFSNKCHLTSLELDISNDDTCVNIHKFLSLSSNINSDVIHNEIVTHCKSLRYLKIDLIDGSFLENLIEHVPNLEILSVQFKYTLMEKLSDEPQMKRFTSGIISWYTKTFSYSITKKTNIMPEQPFDNDSTGEQQQQQQQHADQSNNEFDDNSPANNNEQSGDEEEEEDDDDDDENQTKGDEDEGKEEVEPTPDFSDEDYGADFPDDVLCPELMAERPKEHESLNNIIVVDNLPKVDQVKLEKLKAVISKVYSKFGVCRNEYYPLDEEGKTKGYGFFEFQNEQMAIEAVKQTDGYRLDKNHTFSVNLMSDFDRLTQVPPEPIDTGNLFSWLAEPDAVDQFAVQSDDPKKTTIYSNALSQPIVLEDRNKWTENNFVWSPKGTYLASFHEQGIAFWGGKEFRQVQRFAHRGVNYIDFSPGERYLVTISPRPNNPEAFIIWDIITGQKKRSFPLDQHSSQGPSYFKWSFQDQYFAKQGPDGIYMYDRESFQLVDKKPFKIPSLADFQWSPTDNRLAYWTAEDGNVPARLVLAEVNGVRLEEVRSKTLFNVIDCKLCWQKRGDYLVVKVDRYTKKSGEKNNPKYSGLIYNFEIFHMREKNVPLDTLEVKEMIQSFAIEPVGHKLVVITGENLRTNVTFYKMGQGQKSGKIEPLKVMTQPVTTSIWAPNGQYVVLAAMKTGQSAGGQLIFVDANDMSIMSKQEHPDLSDVEWDPTGRYVTSYVTLWNAKRDHSFKIWTFQGNLVFEKSVERLVAFHWRPRPPSLLTEDMIREVRRNRTVWTPKLDQRDRILRTGESAKQQEQRRKQLDEFQRLKEKNVKRLAIQKQQRAQLRGGVDTDSLFEQQASNVGEEVVEFLIKTEEVEYKP</sequence>
<proteinExistence type="inferred from homology"/>